<evidence type="ECO:0000256" key="1">
    <source>
        <dbReference type="ARBA" id="ARBA00022723"/>
    </source>
</evidence>
<dbReference type="PANTHER" id="PTHR46600:SF11">
    <property type="entry name" value="THAP DOMAIN-CONTAINING PROTEIN 10"/>
    <property type="match status" value="1"/>
</dbReference>
<keyword evidence="2 5" id="KW-0863">Zinc-finger</keyword>
<dbReference type="InterPro" id="IPR026516">
    <property type="entry name" value="THAP1/10"/>
</dbReference>
<reference evidence="7" key="2">
    <citation type="submission" date="2020-06" db="EMBL/GenBank/DDBJ databases">
        <authorList>
            <person name="Sheffer M."/>
        </authorList>
    </citation>
    <scope>NUCLEOTIDE SEQUENCE</scope>
</reference>
<evidence type="ECO:0000256" key="4">
    <source>
        <dbReference type="ARBA" id="ARBA00023125"/>
    </source>
</evidence>
<evidence type="ECO:0000313" key="8">
    <source>
        <dbReference type="Proteomes" id="UP000807504"/>
    </source>
</evidence>
<dbReference type="PROSITE" id="PS50950">
    <property type="entry name" value="ZF_THAP"/>
    <property type="match status" value="1"/>
</dbReference>
<dbReference type="GO" id="GO:0008270">
    <property type="term" value="F:zinc ion binding"/>
    <property type="evidence" value="ECO:0007669"/>
    <property type="project" value="UniProtKB-KW"/>
</dbReference>
<keyword evidence="4 5" id="KW-0238">DNA-binding</keyword>
<evidence type="ECO:0000256" key="2">
    <source>
        <dbReference type="ARBA" id="ARBA00022771"/>
    </source>
</evidence>
<evidence type="ECO:0000256" key="5">
    <source>
        <dbReference type="PROSITE-ProRule" id="PRU00309"/>
    </source>
</evidence>
<dbReference type="InterPro" id="IPR038441">
    <property type="entry name" value="THAP_Znf_sf"/>
</dbReference>
<dbReference type="Gene3D" id="6.20.210.20">
    <property type="entry name" value="THAP domain"/>
    <property type="match status" value="1"/>
</dbReference>
<accession>A0A8T0EUY6</accession>
<dbReference type="Pfam" id="PF05485">
    <property type="entry name" value="THAP"/>
    <property type="match status" value="1"/>
</dbReference>
<keyword evidence="1" id="KW-0479">Metal-binding</keyword>
<keyword evidence="8" id="KW-1185">Reference proteome</keyword>
<dbReference type="Proteomes" id="UP000807504">
    <property type="component" value="Unassembled WGS sequence"/>
</dbReference>
<dbReference type="GO" id="GO:0043565">
    <property type="term" value="F:sequence-specific DNA binding"/>
    <property type="evidence" value="ECO:0007669"/>
    <property type="project" value="InterPro"/>
</dbReference>
<gene>
    <name evidence="7" type="ORF">HNY73_012262</name>
</gene>
<proteinExistence type="predicted"/>
<dbReference type="InterPro" id="IPR006612">
    <property type="entry name" value="THAP_Znf"/>
</dbReference>
<dbReference type="AlphaFoldDB" id="A0A8T0EUY6"/>
<evidence type="ECO:0000259" key="6">
    <source>
        <dbReference type="PROSITE" id="PS50950"/>
    </source>
</evidence>
<organism evidence="7 8">
    <name type="scientific">Argiope bruennichi</name>
    <name type="common">Wasp spider</name>
    <name type="synonym">Aranea bruennichi</name>
    <dbReference type="NCBI Taxonomy" id="94029"/>
    <lineage>
        <taxon>Eukaryota</taxon>
        <taxon>Metazoa</taxon>
        <taxon>Ecdysozoa</taxon>
        <taxon>Arthropoda</taxon>
        <taxon>Chelicerata</taxon>
        <taxon>Arachnida</taxon>
        <taxon>Araneae</taxon>
        <taxon>Araneomorphae</taxon>
        <taxon>Entelegynae</taxon>
        <taxon>Araneoidea</taxon>
        <taxon>Araneidae</taxon>
        <taxon>Argiope</taxon>
    </lineage>
</organism>
<keyword evidence="3" id="KW-0862">Zinc</keyword>
<evidence type="ECO:0000313" key="7">
    <source>
        <dbReference type="EMBL" id="KAF8781920.1"/>
    </source>
</evidence>
<protein>
    <recommendedName>
        <fullName evidence="6">THAP-type domain-containing protein</fullName>
    </recommendedName>
</protein>
<dbReference type="PANTHER" id="PTHR46600">
    <property type="entry name" value="THAP DOMAIN-CONTAINING"/>
    <property type="match status" value="1"/>
</dbReference>
<dbReference type="SUPFAM" id="SSF57716">
    <property type="entry name" value="Glucocorticoid receptor-like (DNA-binding domain)"/>
    <property type="match status" value="1"/>
</dbReference>
<reference evidence="7" key="1">
    <citation type="journal article" date="2020" name="bioRxiv">
        <title>Chromosome-level reference genome of the European wasp spider Argiope bruennichi: a resource for studies on range expansion and evolutionary adaptation.</title>
        <authorList>
            <person name="Sheffer M.M."/>
            <person name="Hoppe A."/>
            <person name="Krehenwinkel H."/>
            <person name="Uhl G."/>
            <person name="Kuss A.W."/>
            <person name="Jensen L."/>
            <person name="Jensen C."/>
            <person name="Gillespie R.G."/>
            <person name="Hoff K.J."/>
            <person name="Prost S."/>
        </authorList>
    </citation>
    <scope>NUCLEOTIDE SEQUENCE</scope>
</reference>
<name>A0A8T0EUY6_ARGBR</name>
<feature type="domain" description="THAP-type" evidence="6">
    <location>
        <begin position="1"/>
        <end position="79"/>
    </location>
</feature>
<dbReference type="EMBL" id="JABXBU010001863">
    <property type="protein sequence ID" value="KAF8781920.1"/>
    <property type="molecule type" value="Genomic_DNA"/>
</dbReference>
<sequence length="84" mass="10227">MPFHCSVFNCKGNYDTSPKVSIFKFPEDEKLKEQWIHRLLKDFKPSKSSRACELHFREEDVIKNMEYFHEESGCFLIIYFYVFF</sequence>
<evidence type="ECO:0000256" key="3">
    <source>
        <dbReference type="ARBA" id="ARBA00022833"/>
    </source>
</evidence>
<comment type="caution">
    <text evidence="7">The sequence shown here is derived from an EMBL/GenBank/DDBJ whole genome shotgun (WGS) entry which is preliminary data.</text>
</comment>